<dbReference type="InterPro" id="IPR036259">
    <property type="entry name" value="MFS_trans_sf"/>
</dbReference>
<dbReference type="Gene3D" id="1.20.1250.20">
    <property type="entry name" value="MFS general substrate transporter like domains"/>
    <property type="match status" value="2"/>
</dbReference>
<dbReference type="GO" id="GO:0016020">
    <property type="term" value="C:membrane"/>
    <property type="evidence" value="ECO:0007669"/>
    <property type="project" value="UniProtKB-SubCell"/>
</dbReference>
<keyword evidence="9" id="KW-1185">Reference proteome</keyword>
<organism evidence="8 9">
    <name type="scientific">Sarocladium strictum</name>
    <name type="common">Black bundle disease fungus</name>
    <name type="synonym">Acremonium strictum</name>
    <dbReference type="NCBI Taxonomy" id="5046"/>
    <lineage>
        <taxon>Eukaryota</taxon>
        <taxon>Fungi</taxon>
        <taxon>Dikarya</taxon>
        <taxon>Ascomycota</taxon>
        <taxon>Pezizomycotina</taxon>
        <taxon>Sordariomycetes</taxon>
        <taxon>Hypocreomycetidae</taxon>
        <taxon>Hypocreales</taxon>
        <taxon>Sarocladiaceae</taxon>
        <taxon>Sarocladium</taxon>
    </lineage>
</organism>
<comment type="caution">
    <text evidence="8">The sequence shown here is derived from an EMBL/GenBank/DDBJ whole genome shotgun (WGS) entry which is preliminary data.</text>
</comment>
<evidence type="ECO:0000256" key="2">
    <source>
        <dbReference type="ARBA" id="ARBA00022448"/>
    </source>
</evidence>
<reference evidence="8" key="1">
    <citation type="submission" date="2022-10" db="EMBL/GenBank/DDBJ databases">
        <title>Determination and structural analysis of whole genome sequence of Sarocladium strictum F4-1.</title>
        <authorList>
            <person name="Hu L."/>
            <person name="Jiang Y."/>
        </authorList>
    </citation>
    <scope>NUCLEOTIDE SEQUENCE</scope>
    <source>
        <strain evidence="8">F4-1</strain>
    </source>
</reference>
<dbReference type="PANTHER" id="PTHR43791">
    <property type="entry name" value="PERMEASE-RELATED"/>
    <property type="match status" value="1"/>
</dbReference>
<evidence type="ECO:0000256" key="3">
    <source>
        <dbReference type="ARBA" id="ARBA00022692"/>
    </source>
</evidence>
<evidence type="ECO:0000313" key="8">
    <source>
        <dbReference type="EMBL" id="KAK0388805.1"/>
    </source>
</evidence>
<evidence type="ECO:0000256" key="4">
    <source>
        <dbReference type="ARBA" id="ARBA00022989"/>
    </source>
</evidence>
<feature type="transmembrane region" description="Helical" evidence="6">
    <location>
        <begin position="140"/>
        <end position="164"/>
    </location>
</feature>
<dbReference type="InterPro" id="IPR020846">
    <property type="entry name" value="MFS_dom"/>
</dbReference>
<feature type="transmembrane region" description="Helical" evidence="6">
    <location>
        <begin position="176"/>
        <end position="200"/>
    </location>
</feature>
<evidence type="ECO:0000256" key="5">
    <source>
        <dbReference type="ARBA" id="ARBA00023136"/>
    </source>
</evidence>
<feature type="transmembrane region" description="Helical" evidence="6">
    <location>
        <begin position="212"/>
        <end position="234"/>
    </location>
</feature>
<dbReference type="EMBL" id="JAPDFR010000003">
    <property type="protein sequence ID" value="KAK0388805.1"/>
    <property type="molecule type" value="Genomic_DNA"/>
</dbReference>
<gene>
    <name evidence="8" type="ORF">NLU13_5048</name>
</gene>
<feature type="transmembrane region" description="Helical" evidence="6">
    <location>
        <begin position="339"/>
        <end position="359"/>
    </location>
</feature>
<evidence type="ECO:0000313" key="9">
    <source>
        <dbReference type="Proteomes" id="UP001175261"/>
    </source>
</evidence>
<feature type="domain" description="Major facilitator superfamily (MFS) profile" evidence="7">
    <location>
        <begin position="52"/>
        <end position="456"/>
    </location>
</feature>
<dbReference type="FunFam" id="1.20.1250.20:FF:000057">
    <property type="entry name" value="MFS general substrate transporter"/>
    <property type="match status" value="1"/>
</dbReference>
<keyword evidence="2" id="KW-0813">Transport</keyword>
<dbReference type="Pfam" id="PF07690">
    <property type="entry name" value="MFS_1"/>
    <property type="match status" value="1"/>
</dbReference>
<dbReference type="PROSITE" id="PS50850">
    <property type="entry name" value="MFS"/>
    <property type="match status" value="1"/>
</dbReference>
<dbReference type="InterPro" id="IPR011701">
    <property type="entry name" value="MFS"/>
</dbReference>
<dbReference type="GO" id="GO:0022857">
    <property type="term" value="F:transmembrane transporter activity"/>
    <property type="evidence" value="ECO:0007669"/>
    <property type="project" value="InterPro"/>
</dbReference>
<feature type="transmembrane region" description="Helical" evidence="6">
    <location>
        <begin position="275"/>
        <end position="295"/>
    </location>
</feature>
<feature type="transmembrane region" description="Helical" evidence="6">
    <location>
        <begin position="85"/>
        <end position="105"/>
    </location>
</feature>
<feature type="transmembrane region" description="Helical" evidence="6">
    <location>
        <begin position="431"/>
        <end position="452"/>
    </location>
</feature>
<sequence length="475" mass="51848">MKENATVLQAEDGLKVHTEDDLPSPEAVIEALGIPNWRDLEKKAVRRLDMTLMPCMWSLYLFNYLDRASLSQGRLSSLDADLGLTGYQFSTAVAILSVGYVLGQIPSNMILPYIRPSLYLPACAILWSGVSAATCGVKDYSGLVAVRFCLGIVEAPLFPGAIYVMSCWYTRKEIGLRVAVFYLANILAQGTSGLIAAAVFGTLEGALGMAGWQWLFIVLASVGAALAVVCIFLLPDYPDSTTGSGTWVLTEEMRIVCKARMVADRVSATEAKAGLWLIVGMNIFISMAYGFSNFYPSIVRGFGYERTTTLLITFPPYFCAAVAAVCLARSSDHFSERGWHFSLPIAVGLVGYVVCLAREDRIPRYIASFLYITGMLAANPLINSWIPTCLGRTPEKRAVGVALNNVLGQIGTFVGPYFFDSNDEPAYTRAFALMLVSGVLAIGCGLLQKFLLRRENKKLYQKALQDGTAYSPYVL</sequence>
<keyword evidence="3 6" id="KW-0812">Transmembrane</keyword>
<protein>
    <recommendedName>
        <fullName evidence="7">Major facilitator superfamily (MFS) profile domain-containing protein</fullName>
    </recommendedName>
</protein>
<dbReference type="FunFam" id="1.20.1250.20:FF:000013">
    <property type="entry name" value="MFS general substrate transporter"/>
    <property type="match status" value="1"/>
</dbReference>
<keyword evidence="4 6" id="KW-1133">Transmembrane helix</keyword>
<comment type="subcellular location">
    <subcellularLocation>
        <location evidence="1">Membrane</location>
        <topology evidence="1">Multi-pass membrane protein</topology>
    </subcellularLocation>
</comment>
<evidence type="ECO:0000256" key="1">
    <source>
        <dbReference type="ARBA" id="ARBA00004141"/>
    </source>
</evidence>
<dbReference type="PANTHER" id="PTHR43791:SF62">
    <property type="entry name" value="MAJOR FACILITATOR SUPERFAMILY (MFS) PROFILE DOMAIN-CONTAINING PROTEIN"/>
    <property type="match status" value="1"/>
</dbReference>
<evidence type="ECO:0000256" key="6">
    <source>
        <dbReference type="SAM" id="Phobius"/>
    </source>
</evidence>
<name>A0AA39L9E2_SARSR</name>
<feature type="transmembrane region" description="Helical" evidence="6">
    <location>
        <begin position="398"/>
        <end position="419"/>
    </location>
</feature>
<keyword evidence="5 6" id="KW-0472">Membrane</keyword>
<feature type="transmembrane region" description="Helical" evidence="6">
    <location>
        <begin position="365"/>
        <end position="386"/>
    </location>
</feature>
<dbReference type="AlphaFoldDB" id="A0AA39L9E2"/>
<accession>A0AA39L9E2</accession>
<proteinExistence type="predicted"/>
<evidence type="ECO:0000259" key="7">
    <source>
        <dbReference type="PROSITE" id="PS50850"/>
    </source>
</evidence>
<feature type="transmembrane region" description="Helical" evidence="6">
    <location>
        <begin position="307"/>
        <end position="327"/>
    </location>
</feature>
<dbReference type="SUPFAM" id="SSF103473">
    <property type="entry name" value="MFS general substrate transporter"/>
    <property type="match status" value="1"/>
</dbReference>
<dbReference type="Proteomes" id="UP001175261">
    <property type="component" value="Unassembled WGS sequence"/>
</dbReference>
<feature type="transmembrane region" description="Helical" evidence="6">
    <location>
        <begin position="117"/>
        <end position="134"/>
    </location>
</feature>